<dbReference type="InterPro" id="IPR015424">
    <property type="entry name" value="PyrdxlP-dep_Trfase"/>
</dbReference>
<evidence type="ECO:0000313" key="8">
    <source>
        <dbReference type="EMBL" id="KAF4629851.1"/>
    </source>
</evidence>
<dbReference type="EMBL" id="JAAMPI010000618">
    <property type="protein sequence ID" value="KAF4629851.1"/>
    <property type="molecule type" value="Genomic_DNA"/>
</dbReference>
<dbReference type="GO" id="GO:0005829">
    <property type="term" value="C:cytosol"/>
    <property type="evidence" value="ECO:0007669"/>
    <property type="project" value="TreeGrafter"/>
</dbReference>
<proteinExistence type="inferred from homology"/>
<dbReference type="GO" id="GO:0004069">
    <property type="term" value="F:L-aspartate:2-oxoglutarate aminotransferase activity"/>
    <property type="evidence" value="ECO:0007669"/>
    <property type="project" value="TreeGrafter"/>
</dbReference>
<protein>
    <recommendedName>
        <fullName evidence="7">Aminotransferase class I/classII large domain-containing protein</fullName>
    </recommendedName>
</protein>
<dbReference type="Gene3D" id="3.90.1150.10">
    <property type="entry name" value="Aspartate Aminotransferase, domain 1"/>
    <property type="match status" value="1"/>
</dbReference>
<gene>
    <name evidence="8" type="ORF">G7Y89_g8285</name>
</gene>
<dbReference type="InterPro" id="IPR004839">
    <property type="entry name" value="Aminotransferase_I/II_large"/>
</dbReference>
<evidence type="ECO:0000256" key="2">
    <source>
        <dbReference type="ARBA" id="ARBA00007441"/>
    </source>
</evidence>
<dbReference type="InterPro" id="IPR015422">
    <property type="entry name" value="PyrdxlP-dep_Trfase_small"/>
</dbReference>
<comment type="similarity">
    <text evidence="2">Belongs to the class-I pyridoxal-phosphate-dependent aminotransferase family.</text>
</comment>
<dbReference type="CDD" id="cd00609">
    <property type="entry name" value="AAT_like"/>
    <property type="match status" value="1"/>
</dbReference>
<evidence type="ECO:0000256" key="6">
    <source>
        <dbReference type="ARBA" id="ARBA00022898"/>
    </source>
</evidence>
<evidence type="ECO:0000256" key="5">
    <source>
        <dbReference type="ARBA" id="ARBA00022679"/>
    </source>
</evidence>
<dbReference type="OrthoDB" id="6752799at2759"/>
<feature type="domain" description="Aminotransferase class I/classII large" evidence="7">
    <location>
        <begin position="34"/>
        <end position="408"/>
    </location>
</feature>
<dbReference type="PANTHER" id="PTHR11879:SF55">
    <property type="entry name" value="GLUTAMATE OXALOACETATE TRANSAMINASE 1, ISOFORM B"/>
    <property type="match status" value="1"/>
</dbReference>
<name>A0A8H4RIE9_9HELO</name>
<comment type="cofactor">
    <cofactor evidence="1">
        <name>pyridoxal 5'-phosphate</name>
        <dbReference type="ChEBI" id="CHEBI:597326"/>
    </cofactor>
</comment>
<comment type="caution">
    <text evidence="8">The sequence shown here is derived from an EMBL/GenBank/DDBJ whole genome shotgun (WGS) entry which is preliminary data.</text>
</comment>
<dbReference type="PANTHER" id="PTHR11879">
    <property type="entry name" value="ASPARTATE AMINOTRANSFERASE"/>
    <property type="match status" value="1"/>
</dbReference>
<reference evidence="8 9" key="1">
    <citation type="submission" date="2020-03" db="EMBL/GenBank/DDBJ databases">
        <title>Draft Genome Sequence of Cudoniella acicularis.</title>
        <authorList>
            <person name="Buettner E."/>
            <person name="Kellner H."/>
        </authorList>
    </citation>
    <scope>NUCLEOTIDE SEQUENCE [LARGE SCALE GENOMIC DNA]</scope>
    <source>
        <strain evidence="8 9">DSM 108380</strain>
    </source>
</reference>
<dbReference type="AlphaFoldDB" id="A0A8H4RIE9"/>
<dbReference type="InterPro" id="IPR000796">
    <property type="entry name" value="Asp_trans"/>
</dbReference>
<dbReference type="PRINTS" id="PR00799">
    <property type="entry name" value="TRANSAMINASE"/>
</dbReference>
<organism evidence="8 9">
    <name type="scientific">Cudoniella acicularis</name>
    <dbReference type="NCBI Taxonomy" id="354080"/>
    <lineage>
        <taxon>Eukaryota</taxon>
        <taxon>Fungi</taxon>
        <taxon>Dikarya</taxon>
        <taxon>Ascomycota</taxon>
        <taxon>Pezizomycotina</taxon>
        <taxon>Leotiomycetes</taxon>
        <taxon>Helotiales</taxon>
        <taxon>Tricladiaceae</taxon>
        <taxon>Cudoniella</taxon>
    </lineage>
</organism>
<dbReference type="Proteomes" id="UP000566819">
    <property type="component" value="Unassembled WGS sequence"/>
</dbReference>
<evidence type="ECO:0000259" key="7">
    <source>
        <dbReference type="Pfam" id="PF00155"/>
    </source>
</evidence>
<comment type="subunit">
    <text evidence="3">Homodimer.</text>
</comment>
<dbReference type="InterPro" id="IPR015421">
    <property type="entry name" value="PyrdxlP-dep_Trfase_major"/>
</dbReference>
<sequence>MDQKVVHPFANVPEGKLESLNKLQTQFKNDSRVNKVDLMCGIYQTEEGNPYVLPSVKLARQMLFNDPKWEHEYPSSHLGETEFRDLSARLLFGESSGIINENRLASMQTVGASGACHMGAMFLRAHYETYKSKPSGNVYIPAQTWVNHPNLFHAVGFETVSLPYYDASAHVFAFNSFNEAIQQIPTQSIVVLQVCGNNPTGCDPSVEEWERLAHTFKSKQHFAFLDLSYPGFVSGSVAQDCAPIRLFADANIPLLLATTYGKSFGLYGERVGHLCMPLPSAEIAARVEQQMKLLARAETGAQPRFGAKLVTNILGNPWLKDIWEENLKAMALDLARRRERLEEALIERDTPGDWSFVTTQVGMFLYTSFDQEQIEYLREEHSVYLQDTGRLSIAGLNPQNTIHVAESIAKALRRRVVTTL</sequence>
<keyword evidence="5" id="KW-0808">Transferase</keyword>
<keyword evidence="6" id="KW-0663">Pyridoxal phosphate</keyword>
<accession>A0A8H4RIE9</accession>
<dbReference type="Gene3D" id="3.40.640.10">
    <property type="entry name" value="Type I PLP-dependent aspartate aminotransferase-like (Major domain)"/>
    <property type="match status" value="1"/>
</dbReference>
<dbReference type="GO" id="GO:0030170">
    <property type="term" value="F:pyridoxal phosphate binding"/>
    <property type="evidence" value="ECO:0007669"/>
    <property type="project" value="InterPro"/>
</dbReference>
<evidence type="ECO:0000256" key="4">
    <source>
        <dbReference type="ARBA" id="ARBA00022576"/>
    </source>
</evidence>
<keyword evidence="9" id="KW-1185">Reference proteome</keyword>
<dbReference type="GO" id="GO:0006532">
    <property type="term" value="P:aspartate biosynthetic process"/>
    <property type="evidence" value="ECO:0007669"/>
    <property type="project" value="TreeGrafter"/>
</dbReference>
<dbReference type="SUPFAM" id="SSF53383">
    <property type="entry name" value="PLP-dependent transferases"/>
    <property type="match status" value="1"/>
</dbReference>
<evidence type="ECO:0000313" key="9">
    <source>
        <dbReference type="Proteomes" id="UP000566819"/>
    </source>
</evidence>
<keyword evidence="4" id="KW-0032">Aminotransferase</keyword>
<evidence type="ECO:0000256" key="3">
    <source>
        <dbReference type="ARBA" id="ARBA00011738"/>
    </source>
</evidence>
<evidence type="ECO:0000256" key="1">
    <source>
        <dbReference type="ARBA" id="ARBA00001933"/>
    </source>
</evidence>
<dbReference type="Pfam" id="PF00155">
    <property type="entry name" value="Aminotran_1_2"/>
    <property type="match status" value="1"/>
</dbReference>